<evidence type="ECO:0000256" key="3">
    <source>
        <dbReference type="ARBA" id="ARBA00022605"/>
    </source>
</evidence>
<dbReference type="EMBL" id="HG966617">
    <property type="protein sequence ID" value="CDO58272.1"/>
    <property type="molecule type" value="Genomic_DNA"/>
</dbReference>
<keyword evidence="7 9" id="KW-0067">ATP-binding</keyword>
<gene>
    <name evidence="9" type="primary">argB</name>
    <name evidence="11" type="ORF">BN1012_Phect58</name>
</gene>
<feature type="domain" description="Aspartate/glutamate/uridylate kinase" evidence="10">
    <location>
        <begin position="29"/>
        <end position="273"/>
    </location>
</feature>
<evidence type="ECO:0000256" key="4">
    <source>
        <dbReference type="ARBA" id="ARBA00022679"/>
    </source>
</evidence>
<evidence type="ECO:0000256" key="6">
    <source>
        <dbReference type="ARBA" id="ARBA00022777"/>
    </source>
</evidence>
<dbReference type="PATRIC" id="fig|1458461.3.peg.58"/>
<organism evidence="11 12">
    <name type="scientific">Candidatus Phaeomarinibacter ectocarpi</name>
    <dbReference type="NCBI Taxonomy" id="1458461"/>
    <lineage>
        <taxon>Bacteria</taxon>
        <taxon>Pseudomonadati</taxon>
        <taxon>Pseudomonadota</taxon>
        <taxon>Alphaproteobacteria</taxon>
        <taxon>Hyphomicrobiales</taxon>
        <taxon>Parvibaculaceae</taxon>
        <taxon>Candidatus Phaeomarinibacter</taxon>
    </lineage>
</organism>
<dbReference type="HAMAP" id="MF_00082">
    <property type="entry name" value="ArgB"/>
    <property type="match status" value="1"/>
</dbReference>
<dbReference type="PRINTS" id="PR00474">
    <property type="entry name" value="GLU5KINASE"/>
</dbReference>
<feature type="binding site" evidence="9">
    <location>
        <position position="91"/>
    </location>
    <ligand>
        <name>substrate</name>
    </ligand>
</feature>
<dbReference type="InterPro" id="IPR004662">
    <property type="entry name" value="AcgluKinase_fam"/>
</dbReference>
<evidence type="ECO:0000313" key="12">
    <source>
        <dbReference type="Proteomes" id="UP000032160"/>
    </source>
</evidence>
<dbReference type="GO" id="GO:0042450">
    <property type="term" value="P:L-arginine biosynthetic process via ornithine"/>
    <property type="evidence" value="ECO:0007669"/>
    <property type="project" value="UniProtKB-UniRule"/>
</dbReference>
<keyword evidence="2 9" id="KW-0055">Arginine biosynthesis</keyword>
<dbReference type="GO" id="GO:0005737">
    <property type="term" value="C:cytoplasm"/>
    <property type="evidence" value="ECO:0007669"/>
    <property type="project" value="UniProtKB-SubCell"/>
</dbReference>
<evidence type="ECO:0000259" key="10">
    <source>
        <dbReference type="Pfam" id="PF00696"/>
    </source>
</evidence>
<dbReference type="PANTHER" id="PTHR23342">
    <property type="entry name" value="N-ACETYLGLUTAMATE SYNTHASE"/>
    <property type="match status" value="1"/>
</dbReference>
<dbReference type="EC" id="2.7.2.8" evidence="9"/>
<dbReference type="UniPathway" id="UPA00068">
    <property type="reaction ID" value="UER00107"/>
</dbReference>
<dbReference type="AlphaFoldDB" id="X5MBL1"/>
<dbReference type="KEGG" id="pect:BN1012_Phect58"/>
<sequence>MTDKTAEAWLEKAHILSEALPYMQRYEDKVVVVKYGGHAMGDDKLAAQFARDIVLLKQVGINVIIVHGGGPQIGSMLKRLAIESEFQEGLRVTDEATVEVVEMVLSGKINGEVVTAINQAGGKAVGLSGKDGSLIVAKKMQKTVQDSDSNIERVLDLGFVGEPEEINPDVLKVLIGSDLIPVIAPIGVSKDGHTYNINADTAAGAIAGALDAKRLLMLTDVRGVLNKDGDLLTNITPDDAKGLIADGTISGGMIPKIETCLEARAAGTEAAVILDGRVPHAVLLELFTEHGAGSLIG</sequence>
<evidence type="ECO:0000313" key="11">
    <source>
        <dbReference type="EMBL" id="CDO58272.1"/>
    </source>
</evidence>
<evidence type="ECO:0000256" key="9">
    <source>
        <dbReference type="HAMAP-Rule" id="MF_00082"/>
    </source>
</evidence>
<feature type="site" description="Transition state stabilizer" evidence="9">
    <location>
        <position position="256"/>
    </location>
</feature>
<dbReference type="PIRSF" id="PIRSF000728">
    <property type="entry name" value="NAGK"/>
    <property type="match status" value="1"/>
</dbReference>
<keyword evidence="9" id="KW-0963">Cytoplasm</keyword>
<dbReference type="InterPro" id="IPR001057">
    <property type="entry name" value="Glu/AcGlu_kinase"/>
</dbReference>
<dbReference type="GO" id="GO:0003991">
    <property type="term" value="F:acetylglutamate kinase activity"/>
    <property type="evidence" value="ECO:0007669"/>
    <property type="project" value="UniProtKB-UniRule"/>
</dbReference>
<dbReference type="HOGENOM" id="CLU_053680_0_0_5"/>
<dbReference type="SUPFAM" id="SSF53633">
    <property type="entry name" value="Carbamate kinase-like"/>
    <property type="match status" value="1"/>
</dbReference>
<dbReference type="InterPro" id="IPR037528">
    <property type="entry name" value="ArgB"/>
</dbReference>
<dbReference type="InterPro" id="IPR036393">
    <property type="entry name" value="AceGlu_kinase-like_sf"/>
</dbReference>
<dbReference type="STRING" id="1458461.BN1012_Phect58"/>
<evidence type="ECO:0000256" key="7">
    <source>
        <dbReference type="ARBA" id="ARBA00022840"/>
    </source>
</evidence>
<comment type="pathway">
    <text evidence="1 9">Amino-acid biosynthesis; L-arginine biosynthesis; N(2)-acetyl-L-ornithine from L-glutamate: step 2/4.</text>
</comment>
<dbReference type="Pfam" id="PF00696">
    <property type="entry name" value="AA_kinase"/>
    <property type="match status" value="1"/>
</dbReference>
<keyword evidence="12" id="KW-1185">Reference proteome</keyword>
<dbReference type="PANTHER" id="PTHR23342:SF0">
    <property type="entry name" value="N-ACETYLGLUTAMATE SYNTHASE, MITOCHONDRIAL"/>
    <property type="match status" value="1"/>
</dbReference>
<dbReference type="OrthoDB" id="9803155at2"/>
<dbReference type="InterPro" id="IPR001048">
    <property type="entry name" value="Asp/Glu/Uridylate_kinase"/>
</dbReference>
<accession>X5MBL1</accession>
<comment type="similarity">
    <text evidence="9">Belongs to the acetylglutamate kinase family. ArgB subfamily.</text>
</comment>
<name>X5MBL1_9HYPH</name>
<dbReference type="InterPro" id="IPR041727">
    <property type="entry name" value="NAGK-C"/>
</dbReference>
<keyword evidence="3 9" id="KW-0028">Amino-acid biosynthesis</keyword>
<comment type="catalytic activity">
    <reaction evidence="8 9">
        <text>N-acetyl-L-glutamate + ATP = N-acetyl-L-glutamyl 5-phosphate + ADP</text>
        <dbReference type="Rhea" id="RHEA:14629"/>
        <dbReference type="ChEBI" id="CHEBI:30616"/>
        <dbReference type="ChEBI" id="CHEBI:44337"/>
        <dbReference type="ChEBI" id="CHEBI:57936"/>
        <dbReference type="ChEBI" id="CHEBI:456216"/>
        <dbReference type="EC" id="2.7.2.8"/>
    </reaction>
</comment>
<proteinExistence type="inferred from homology"/>
<reference evidence="11 12" key="1">
    <citation type="journal article" date="2014" name="Front. Genet.">
        <title>Genome and metabolic network of "Candidatus Phaeomarinobacter ectocarpi" Ec32, a new candidate genus of Alphaproteobacteria frequently associated with brown algae.</title>
        <authorList>
            <person name="Dittami S.M."/>
            <person name="Barbeyron T."/>
            <person name="Boyen C."/>
            <person name="Cambefort J."/>
            <person name="Collet G."/>
            <person name="Delage L."/>
            <person name="Gobet A."/>
            <person name="Groisillier A."/>
            <person name="Leblanc C."/>
            <person name="Michel G."/>
            <person name="Scornet D."/>
            <person name="Siegel A."/>
            <person name="Tapia J.E."/>
            <person name="Tonon T."/>
        </authorList>
    </citation>
    <scope>NUCLEOTIDE SEQUENCE [LARGE SCALE GENOMIC DNA]</scope>
    <source>
        <strain evidence="11 12">Ec32</strain>
    </source>
</reference>
<dbReference type="Proteomes" id="UP000032160">
    <property type="component" value="Chromosome I"/>
</dbReference>
<dbReference type="NCBIfam" id="TIGR00761">
    <property type="entry name" value="argB"/>
    <property type="match status" value="1"/>
</dbReference>
<feature type="site" description="Transition state stabilizer" evidence="9">
    <location>
        <position position="34"/>
    </location>
</feature>
<evidence type="ECO:0000256" key="5">
    <source>
        <dbReference type="ARBA" id="ARBA00022741"/>
    </source>
</evidence>
<feature type="binding site" evidence="9">
    <location>
        <position position="196"/>
    </location>
    <ligand>
        <name>substrate</name>
    </ligand>
</feature>
<dbReference type="RefSeq" id="WP_122381381.1">
    <property type="nucleotide sequence ID" value="NZ_HG966617.1"/>
</dbReference>
<evidence type="ECO:0000256" key="8">
    <source>
        <dbReference type="ARBA" id="ARBA00048141"/>
    </source>
</evidence>
<dbReference type="GO" id="GO:0005524">
    <property type="term" value="F:ATP binding"/>
    <property type="evidence" value="ECO:0007669"/>
    <property type="project" value="UniProtKB-UniRule"/>
</dbReference>
<comment type="function">
    <text evidence="9">Catalyzes the ATP-dependent phosphorylation of N-acetyl-L-glutamate.</text>
</comment>
<keyword evidence="5 9" id="KW-0547">Nucleotide-binding</keyword>
<evidence type="ECO:0000256" key="1">
    <source>
        <dbReference type="ARBA" id="ARBA00004828"/>
    </source>
</evidence>
<keyword evidence="4 9" id="KW-0808">Transferase</keyword>
<dbReference type="Gene3D" id="3.40.1160.10">
    <property type="entry name" value="Acetylglutamate kinase-like"/>
    <property type="match status" value="1"/>
</dbReference>
<keyword evidence="6 9" id="KW-0418">Kinase</keyword>
<protein>
    <recommendedName>
        <fullName evidence="9">Acetylglutamate kinase</fullName>
        <ecNumber evidence="9">2.7.2.8</ecNumber>
    </recommendedName>
    <alternativeName>
        <fullName evidence="9">N-acetyl-L-glutamate 5-phosphotransferase</fullName>
    </alternativeName>
    <alternativeName>
        <fullName evidence="9">NAG kinase</fullName>
        <shortName evidence="9">NAGK</shortName>
    </alternativeName>
</protein>
<evidence type="ECO:0000256" key="2">
    <source>
        <dbReference type="ARBA" id="ARBA00022571"/>
    </source>
</evidence>
<dbReference type="CDD" id="cd04250">
    <property type="entry name" value="AAK_NAGK-C"/>
    <property type="match status" value="1"/>
</dbReference>
<feature type="binding site" evidence="9">
    <location>
        <begin position="69"/>
        <end position="70"/>
    </location>
    <ligand>
        <name>substrate</name>
    </ligand>
</feature>
<dbReference type="FunFam" id="3.40.1160.10:FF:000004">
    <property type="entry name" value="Acetylglutamate kinase"/>
    <property type="match status" value="1"/>
</dbReference>
<comment type="subcellular location">
    <subcellularLocation>
        <location evidence="9">Cytoplasm</location>
    </subcellularLocation>
</comment>